<reference evidence="1" key="1">
    <citation type="submission" date="2013-08" db="EMBL/GenBank/DDBJ databases">
        <authorList>
            <person name="Mendez C."/>
            <person name="Richter M."/>
            <person name="Ferrer M."/>
            <person name="Sanchez J."/>
        </authorList>
    </citation>
    <scope>NUCLEOTIDE SEQUENCE</scope>
</reference>
<protein>
    <submittedName>
        <fullName evidence="1">Archaeal ATPase</fullName>
    </submittedName>
</protein>
<feature type="non-terminal residue" evidence="1">
    <location>
        <position position="1"/>
    </location>
</feature>
<dbReference type="EMBL" id="AUZY01009220">
    <property type="protein sequence ID" value="EQD42670.1"/>
    <property type="molecule type" value="Genomic_DNA"/>
</dbReference>
<reference evidence="1" key="2">
    <citation type="journal article" date="2014" name="ISME J.">
        <title>Microbial stratification in low pH oxic and suboxic macroscopic growths along an acid mine drainage.</title>
        <authorList>
            <person name="Mendez-Garcia C."/>
            <person name="Mesa V."/>
            <person name="Sprenger R.R."/>
            <person name="Richter M."/>
            <person name="Diez M.S."/>
            <person name="Solano J."/>
            <person name="Bargiela R."/>
            <person name="Golyshina O.V."/>
            <person name="Manteca A."/>
            <person name="Ramos J.L."/>
            <person name="Gallego J.R."/>
            <person name="Llorente I."/>
            <person name="Martins Dos Santos V.A."/>
            <person name="Jensen O.N."/>
            <person name="Pelaez A.I."/>
            <person name="Sanchez J."/>
            <person name="Ferrer M."/>
        </authorList>
    </citation>
    <scope>NUCLEOTIDE SEQUENCE</scope>
</reference>
<accession>T1AKV8</accession>
<dbReference type="AlphaFoldDB" id="T1AKV8"/>
<dbReference type="InterPro" id="IPR027417">
    <property type="entry name" value="P-loop_NTPase"/>
</dbReference>
<proteinExistence type="predicted"/>
<sequence>ALADQYRNVAMVLAGSKQHLMESLVLAKGAPLYNMLERMSLGPIPEEDWVPFLLRRAHLGGRPFADETTVHGLWDIAGPVPFDVQQMAYESFNQAGDYIDRRTVDVATSELVHHQAADYARVFERLSPGSAVF</sequence>
<dbReference type="SUPFAM" id="SSF52540">
    <property type="entry name" value="P-loop containing nucleoside triphosphate hydrolases"/>
    <property type="match status" value="1"/>
</dbReference>
<evidence type="ECO:0000313" key="1">
    <source>
        <dbReference type="EMBL" id="EQD42670.1"/>
    </source>
</evidence>
<organism evidence="1">
    <name type="scientific">mine drainage metagenome</name>
    <dbReference type="NCBI Taxonomy" id="410659"/>
    <lineage>
        <taxon>unclassified sequences</taxon>
        <taxon>metagenomes</taxon>
        <taxon>ecological metagenomes</taxon>
    </lineage>
</organism>
<name>T1AKV8_9ZZZZ</name>
<gene>
    <name evidence="1" type="ORF">B1B_13979</name>
</gene>
<comment type="caution">
    <text evidence="1">The sequence shown here is derived from an EMBL/GenBank/DDBJ whole genome shotgun (WGS) entry which is preliminary data.</text>
</comment>